<evidence type="ECO:0000256" key="8">
    <source>
        <dbReference type="ARBA" id="ARBA00023033"/>
    </source>
</evidence>
<sequence>MTIVLLLKQSACSLTALNMTNLLLAPASLAALFTYDASVVAVFGAVVATVLIAIHLRSLKWKRMPPGPKPVPFIGNTHQVPSVKPWWTFEKWNKEYGPVISFWLGGTPVIVLGTAQAAWDLLDKRSDIYSSRPRFVVAGEILSNNMRGLMLPYGEAWRRWRKVLHSGFHSRRAEAYTPIQSLEGKITLVDMLSKPQEWERNFRRYAASVVTSVTYGRRINSIDEWIVKENIAAMDYLMSVNIPGKYLVESWPWLLKLPRALQWFRREPEEYQQRDIKLYTSLLDDVKTRMNNGTAPDCLTSQTLLDQGFVPGDDNGSAHIGRTLSELDIAYAVSSPFGAGIDTTAGTLSSFVLAMLHFPEVQAKAQRELDTVIGPSRMPEYEDKGELPYIRAIVDETLRWRPVAVLGGSPHAVTADDEYKGMFIPKGSTVFANMAGIMRDPNMFPSPDDFIPERFLISSPLFNPRFAPFDLPFGFGRRVCPGSHLARNSLFISIARLLWAFHIKPATDKEGKEVLPDPWNYTNGFNSFPVSFQCKFEPRSREVVGVIKREGAAALDELNSRWT</sequence>
<dbReference type="InterPro" id="IPR001128">
    <property type="entry name" value="Cyt_P450"/>
</dbReference>
<comment type="caution">
    <text evidence="12">The sequence shown here is derived from an EMBL/GenBank/DDBJ whole genome shotgun (WGS) entry which is preliminary data.</text>
</comment>
<keyword evidence="11" id="KW-0812">Transmembrane</keyword>
<dbReference type="Proteomes" id="UP000813824">
    <property type="component" value="Unassembled WGS sequence"/>
</dbReference>
<dbReference type="InterPro" id="IPR050364">
    <property type="entry name" value="Cytochrome_P450_fung"/>
</dbReference>
<evidence type="ECO:0000313" key="12">
    <source>
        <dbReference type="EMBL" id="KAH8101774.1"/>
    </source>
</evidence>
<dbReference type="GO" id="GO:0005506">
    <property type="term" value="F:iron ion binding"/>
    <property type="evidence" value="ECO:0007669"/>
    <property type="project" value="InterPro"/>
</dbReference>
<dbReference type="PROSITE" id="PS00086">
    <property type="entry name" value="CYTOCHROME_P450"/>
    <property type="match status" value="1"/>
</dbReference>
<evidence type="ECO:0000256" key="5">
    <source>
        <dbReference type="ARBA" id="ARBA00022723"/>
    </source>
</evidence>
<dbReference type="GO" id="GO:0016705">
    <property type="term" value="F:oxidoreductase activity, acting on paired donors, with incorporation or reduction of molecular oxygen"/>
    <property type="evidence" value="ECO:0007669"/>
    <property type="project" value="InterPro"/>
</dbReference>
<evidence type="ECO:0000256" key="11">
    <source>
        <dbReference type="SAM" id="Phobius"/>
    </source>
</evidence>
<evidence type="ECO:0000256" key="7">
    <source>
        <dbReference type="ARBA" id="ARBA00023004"/>
    </source>
</evidence>
<reference evidence="12" key="1">
    <citation type="journal article" date="2021" name="New Phytol.">
        <title>Evolutionary innovations through gain and loss of genes in the ectomycorrhizal Boletales.</title>
        <authorList>
            <person name="Wu G."/>
            <person name="Miyauchi S."/>
            <person name="Morin E."/>
            <person name="Kuo A."/>
            <person name="Drula E."/>
            <person name="Varga T."/>
            <person name="Kohler A."/>
            <person name="Feng B."/>
            <person name="Cao Y."/>
            <person name="Lipzen A."/>
            <person name="Daum C."/>
            <person name="Hundley H."/>
            <person name="Pangilinan J."/>
            <person name="Johnson J."/>
            <person name="Barry K."/>
            <person name="LaButti K."/>
            <person name="Ng V."/>
            <person name="Ahrendt S."/>
            <person name="Min B."/>
            <person name="Choi I.G."/>
            <person name="Park H."/>
            <person name="Plett J.M."/>
            <person name="Magnuson J."/>
            <person name="Spatafora J.W."/>
            <person name="Nagy L.G."/>
            <person name="Henrissat B."/>
            <person name="Grigoriev I.V."/>
            <person name="Yang Z.L."/>
            <person name="Xu J."/>
            <person name="Martin F.M."/>
        </authorList>
    </citation>
    <scope>NUCLEOTIDE SEQUENCE</scope>
    <source>
        <strain evidence="12">KKN 215</strain>
    </source>
</reference>
<dbReference type="InterPro" id="IPR017972">
    <property type="entry name" value="Cyt_P450_CS"/>
</dbReference>
<keyword evidence="11" id="KW-0472">Membrane</keyword>
<evidence type="ECO:0000256" key="6">
    <source>
        <dbReference type="ARBA" id="ARBA00023002"/>
    </source>
</evidence>
<keyword evidence="8 10" id="KW-0503">Monooxygenase</keyword>
<dbReference type="InterPro" id="IPR036396">
    <property type="entry name" value="Cyt_P450_sf"/>
</dbReference>
<dbReference type="Gene3D" id="1.10.630.10">
    <property type="entry name" value="Cytochrome P450"/>
    <property type="match status" value="1"/>
</dbReference>
<evidence type="ECO:0000313" key="13">
    <source>
        <dbReference type="Proteomes" id="UP000813824"/>
    </source>
</evidence>
<dbReference type="Pfam" id="PF00067">
    <property type="entry name" value="p450"/>
    <property type="match status" value="1"/>
</dbReference>
<feature type="transmembrane region" description="Helical" evidence="11">
    <location>
        <begin position="40"/>
        <end position="59"/>
    </location>
</feature>
<keyword evidence="5 9" id="KW-0479">Metal-binding</keyword>
<dbReference type="GO" id="GO:0020037">
    <property type="term" value="F:heme binding"/>
    <property type="evidence" value="ECO:0007669"/>
    <property type="project" value="InterPro"/>
</dbReference>
<keyword evidence="11" id="KW-1133">Transmembrane helix</keyword>
<dbReference type="AlphaFoldDB" id="A0A8K0XQW8"/>
<feature type="binding site" description="axial binding residue" evidence="9">
    <location>
        <position position="480"/>
    </location>
    <ligand>
        <name>heme</name>
        <dbReference type="ChEBI" id="CHEBI:30413"/>
    </ligand>
    <ligandPart>
        <name>Fe</name>
        <dbReference type="ChEBI" id="CHEBI:18248"/>
    </ligandPart>
</feature>
<dbReference type="PRINTS" id="PR00385">
    <property type="entry name" value="P450"/>
</dbReference>
<comment type="similarity">
    <text evidence="3 10">Belongs to the cytochrome P450 family.</text>
</comment>
<organism evidence="12 13">
    <name type="scientific">Cristinia sonorae</name>
    <dbReference type="NCBI Taxonomy" id="1940300"/>
    <lineage>
        <taxon>Eukaryota</taxon>
        <taxon>Fungi</taxon>
        <taxon>Dikarya</taxon>
        <taxon>Basidiomycota</taxon>
        <taxon>Agaricomycotina</taxon>
        <taxon>Agaricomycetes</taxon>
        <taxon>Agaricomycetidae</taxon>
        <taxon>Agaricales</taxon>
        <taxon>Pleurotineae</taxon>
        <taxon>Stephanosporaceae</taxon>
        <taxon>Cristinia</taxon>
    </lineage>
</organism>
<dbReference type="GO" id="GO:0004497">
    <property type="term" value="F:monooxygenase activity"/>
    <property type="evidence" value="ECO:0007669"/>
    <property type="project" value="UniProtKB-KW"/>
</dbReference>
<evidence type="ECO:0000256" key="10">
    <source>
        <dbReference type="RuleBase" id="RU000461"/>
    </source>
</evidence>
<gene>
    <name evidence="12" type="ORF">BXZ70DRAFT_931872</name>
</gene>
<keyword evidence="6 10" id="KW-0560">Oxidoreductase</keyword>
<dbReference type="EMBL" id="JAEVFJ010000011">
    <property type="protein sequence ID" value="KAH8101774.1"/>
    <property type="molecule type" value="Genomic_DNA"/>
</dbReference>
<protein>
    <submittedName>
        <fullName evidence="12">Cytochrome P450</fullName>
    </submittedName>
</protein>
<name>A0A8K0XQW8_9AGAR</name>
<proteinExistence type="inferred from homology"/>
<comment type="cofactor">
    <cofactor evidence="1 9">
        <name>heme</name>
        <dbReference type="ChEBI" id="CHEBI:30413"/>
    </cofactor>
</comment>
<evidence type="ECO:0000256" key="2">
    <source>
        <dbReference type="ARBA" id="ARBA00005179"/>
    </source>
</evidence>
<dbReference type="PANTHER" id="PTHR46300:SF4">
    <property type="entry name" value="CYTOCHROME P450 98A3"/>
    <property type="match status" value="1"/>
</dbReference>
<keyword evidence="4 9" id="KW-0349">Heme</keyword>
<evidence type="ECO:0000256" key="1">
    <source>
        <dbReference type="ARBA" id="ARBA00001971"/>
    </source>
</evidence>
<comment type="pathway">
    <text evidence="2">Secondary metabolite biosynthesis.</text>
</comment>
<keyword evidence="7 9" id="KW-0408">Iron</keyword>
<dbReference type="CDD" id="cd11065">
    <property type="entry name" value="CYP64-like"/>
    <property type="match status" value="1"/>
</dbReference>
<evidence type="ECO:0000256" key="3">
    <source>
        <dbReference type="ARBA" id="ARBA00010617"/>
    </source>
</evidence>
<dbReference type="InterPro" id="IPR002401">
    <property type="entry name" value="Cyt_P450_E_grp-I"/>
</dbReference>
<keyword evidence="13" id="KW-1185">Reference proteome</keyword>
<dbReference type="PRINTS" id="PR00463">
    <property type="entry name" value="EP450I"/>
</dbReference>
<accession>A0A8K0XQW8</accession>
<dbReference type="OrthoDB" id="1055148at2759"/>
<evidence type="ECO:0000256" key="9">
    <source>
        <dbReference type="PIRSR" id="PIRSR602401-1"/>
    </source>
</evidence>
<dbReference type="PANTHER" id="PTHR46300">
    <property type="entry name" value="P450, PUTATIVE (EUROFUNG)-RELATED-RELATED"/>
    <property type="match status" value="1"/>
</dbReference>
<dbReference type="SUPFAM" id="SSF48264">
    <property type="entry name" value="Cytochrome P450"/>
    <property type="match status" value="1"/>
</dbReference>
<evidence type="ECO:0000256" key="4">
    <source>
        <dbReference type="ARBA" id="ARBA00022617"/>
    </source>
</evidence>